<organism evidence="2 3">
    <name type="scientific">Cupriavidus taiwanensis (strain DSM 17343 / BCRC 17206 / CCUG 44338 / CIP 107171 / LMG 19424 / R1)</name>
    <name type="common">Ralstonia taiwanensis (strain LMG 19424)</name>
    <dbReference type="NCBI Taxonomy" id="977880"/>
    <lineage>
        <taxon>Bacteria</taxon>
        <taxon>Pseudomonadati</taxon>
        <taxon>Pseudomonadota</taxon>
        <taxon>Betaproteobacteria</taxon>
        <taxon>Burkholderiales</taxon>
        <taxon>Burkholderiaceae</taxon>
        <taxon>Cupriavidus</taxon>
    </lineage>
</organism>
<dbReference type="HOGENOM" id="CLU_112412_1_0_4"/>
<evidence type="ECO:0000313" key="2">
    <source>
        <dbReference type="EMBL" id="CAQ68888.1"/>
    </source>
</evidence>
<proteinExistence type="predicted"/>
<name>B3R3K6_CUPTR</name>
<feature type="region of interest" description="Disordered" evidence="1">
    <location>
        <begin position="37"/>
        <end position="57"/>
    </location>
</feature>
<evidence type="ECO:0000313" key="3">
    <source>
        <dbReference type="Proteomes" id="UP000001692"/>
    </source>
</evidence>
<dbReference type="AlphaFoldDB" id="B3R3K6"/>
<dbReference type="KEGG" id="cti:RALTA_A0920"/>
<dbReference type="eggNOG" id="COG5005">
    <property type="taxonomic scope" value="Bacteria"/>
</dbReference>
<dbReference type="Proteomes" id="UP000001692">
    <property type="component" value="Chromosome 1"/>
</dbReference>
<sequence>MSDLRTLEAWAGALLSNLEALARRALARAVATEMRRRQGARIAEQRNPDGSAYEPRKPQLRLRPGRVRRAMFARLRTTRFLKMETSPDAAVVTFVGRAQRIAAVHQFGLRDRVNRAGLEVTYPQRELLGFDDADVDRITDLVLAHLTA</sequence>
<dbReference type="NCBIfam" id="TIGR01635">
    <property type="entry name" value="tail_comp_S"/>
    <property type="match status" value="1"/>
</dbReference>
<dbReference type="EMBL" id="CU633749">
    <property type="protein sequence ID" value="CAQ68888.1"/>
    <property type="molecule type" value="Genomic_DNA"/>
</dbReference>
<protein>
    <submittedName>
        <fullName evidence="2">Bacteriophage P2 Tail completion protein GPS</fullName>
    </submittedName>
</protein>
<dbReference type="RefSeq" id="WP_012352222.1">
    <property type="nucleotide sequence ID" value="NC_010528.1"/>
</dbReference>
<evidence type="ECO:0000256" key="1">
    <source>
        <dbReference type="SAM" id="MobiDB-lite"/>
    </source>
</evidence>
<gene>
    <name evidence="2" type="primary">gpS</name>
    <name evidence="2" type="ordered locus">RALTA_A0920</name>
</gene>
<reference evidence="2 3" key="1">
    <citation type="journal article" date="2008" name="Genome Res.">
        <title>Genome sequence of the beta-rhizobium Cupriavidus taiwanensis and comparative genomics of rhizobia.</title>
        <authorList>
            <person name="Amadou C."/>
            <person name="Pascal G."/>
            <person name="Mangenot S."/>
            <person name="Glew M."/>
            <person name="Bontemps C."/>
            <person name="Capela D."/>
            <person name="Carrere S."/>
            <person name="Cruveiller S."/>
            <person name="Dossat C."/>
            <person name="Lajus A."/>
            <person name="Marchetti M."/>
            <person name="Poinsot V."/>
            <person name="Rouy Z."/>
            <person name="Servin B."/>
            <person name="Saad M."/>
            <person name="Schenowitz C."/>
            <person name="Barbe V."/>
            <person name="Batut J."/>
            <person name="Medigue C."/>
            <person name="Masson-Boivin C."/>
        </authorList>
    </citation>
    <scope>NUCLEOTIDE SEQUENCE [LARGE SCALE GENOMIC DNA]</scope>
    <source>
        <strain evidence="3">DSM 17343 / BCRC 17206 / CCUG 44338 / CIP 107171 / LMG 19424 / R1</strain>
    </source>
</reference>
<dbReference type="BioCyc" id="CTAI977880:RALTA_RS04365-MONOMER"/>
<dbReference type="GeneID" id="29761308"/>
<keyword evidence="3" id="KW-1185">Reference proteome</keyword>
<accession>B3R3K6</accession>
<dbReference type="InterPro" id="IPR006522">
    <property type="entry name" value="Phage_virion_morphogenesis"/>
</dbReference>
<dbReference type="Pfam" id="PF05069">
    <property type="entry name" value="Phage_tail_S"/>
    <property type="match status" value="1"/>
</dbReference>